<evidence type="ECO:0000256" key="8">
    <source>
        <dbReference type="ARBA" id="ARBA00049091"/>
    </source>
</evidence>
<comment type="similarity">
    <text evidence="1">Belongs to the peroxiredoxin family. AhpC/Prx1 subfamily.</text>
</comment>
<dbReference type="Proteomes" id="UP000515163">
    <property type="component" value="Unplaced"/>
</dbReference>
<evidence type="ECO:0000256" key="1">
    <source>
        <dbReference type="ARBA" id="ARBA00009796"/>
    </source>
</evidence>
<dbReference type="FunFam" id="3.40.30.10:FF:000003">
    <property type="entry name" value="Peroxiredoxin 1"/>
    <property type="match status" value="1"/>
</dbReference>
<dbReference type="GeneID" id="116302337"/>
<dbReference type="GO" id="GO:0005829">
    <property type="term" value="C:cytosol"/>
    <property type="evidence" value="ECO:0007669"/>
    <property type="project" value="TreeGrafter"/>
</dbReference>
<dbReference type="GO" id="GO:0042744">
    <property type="term" value="P:hydrogen peroxide catabolic process"/>
    <property type="evidence" value="ECO:0007669"/>
    <property type="project" value="TreeGrafter"/>
</dbReference>
<keyword evidence="9" id="KW-0732">Signal</keyword>
<dbReference type="GO" id="GO:0006979">
    <property type="term" value="P:response to oxidative stress"/>
    <property type="evidence" value="ECO:0007669"/>
    <property type="project" value="TreeGrafter"/>
</dbReference>
<dbReference type="FunCoup" id="A0A6P8IL11">
    <property type="interactions" value="1017"/>
</dbReference>
<dbReference type="InterPro" id="IPR000866">
    <property type="entry name" value="AhpC/TSA"/>
</dbReference>
<keyword evidence="11" id="KW-1185">Reference proteome</keyword>
<keyword evidence="5" id="KW-0560">Oxidoreductase</keyword>
<dbReference type="GO" id="GO:0008379">
    <property type="term" value="F:thioredoxin peroxidase activity"/>
    <property type="evidence" value="ECO:0007669"/>
    <property type="project" value="TreeGrafter"/>
</dbReference>
<evidence type="ECO:0000256" key="9">
    <source>
        <dbReference type="SAM" id="SignalP"/>
    </source>
</evidence>
<dbReference type="PANTHER" id="PTHR10681">
    <property type="entry name" value="THIOREDOXIN PEROXIDASE"/>
    <property type="match status" value="1"/>
</dbReference>
<keyword evidence="7" id="KW-0676">Redox-active center</keyword>
<dbReference type="Pfam" id="PF10417">
    <property type="entry name" value="1-cysPrx_C"/>
    <property type="match status" value="1"/>
</dbReference>
<organism evidence="11 12">
    <name type="scientific">Actinia tenebrosa</name>
    <name type="common">Australian red waratah sea anemone</name>
    <dbReference type="NCBI Taxonomy" id="6105"/>
    <lineage>
        <taxon>Eukaryota</taxon>
        <taxon>Metazoa</taxon>
        <taxon>Cnidaria</taxon>
        <taxon>Anthozoa</taxon>
        <taxon>Hexacorallia</taxon>
        <taxon>Actiniaria</taxon>
        <taxon>Actiniidae</taxon>
        <taxon>Actinia</taxon>
    </lineage>
</organism>
<dbReference type="InterPro" id="IPR013766">
    <property type="entry name" value="Thioredoxin_domain"/>
</dbReference>
<dbReference type="InterPro" id="IPR036249">
    <property type="entry name" value="Thioredoxin-like_sf"/>
</dbReference>
<dbReference type="OrthoDB" id="185659at2759"/>
<feature type="chain" id="PRO_5028279659" description="thioredoxin-dependent peroxiredoxin" evidence="9">
    <location>
        <begin position="31"/>
        <end position="262"/>
    </location>
</feature>
<dbReference type="AlphaFoldDB" id="A0A6P8IL11"/>
<dbReference type="GO" id="GO:0033554">
    <property type="term" value="P:cellular response to stress"/>
    <property type="evidence" value="ECO:0007669"/>
    <property type="project" value="TreeGrafter"/>
</dbReference>
<evidence type="ECO:0000256" key="3">
    <source>
        <dbReference type="ARBA" id="ARBA00022559"/>
    </source>
</evidence>
<comment type="catalytic activity">
    <reaction evidence="8">
        <text>a hydroperoxide + [thioredoxin]-dithiol = an alcohol + [thioredoxin]-disulfide + H2O</text>
        <dbReference type="Rhea" id="RHEA:62620"/>
        <dbReference type="Rhea" id="RHEA-COMP:10698"/>
        <dbReference type="Rhea" id="RHEA-COMP:10700"/>
        <dbReference type="ChEBI" id="CHEBI:15377"/>
        <dbReference type="ChEBI" id="CHEBI:29950"/>
        <dbReference type="ChEBI" id="CHEBI:30879"/>
        <dbReference type="ChEBI" id="CHEBI:35924"/>
        <dbReference type="ChEBI" id="CHEBI:50058"/>
        <dbReference type="EC" id="1.11.1.24"/>
    </reaction>
</comment>
<protein>
    <recommendedName>
        <fullName evidence="2">thioredoxin-dependent peroxiredoxin</fullName>
        <ecNumber evidence="2">1.11.1.24</ecNumber>
    </recommendedName>
</protein>
<evidence type="ECO:0000256" key="2">
    <source>
        <dbReference type="ARBA" id="ARBA00013017"/>
    </source>
</evidence>
<proteinExistence type="inferred from homology"/>
<dbReference type="InterPro" id="IPR050217">
    <property type="entry name" value="Peroxiredoxin"/>
</dbReference>
<accession>A0A6P8IL11</accession>
<keyword evidence="3" id="KW-0575">Peroxidase</keyword>
<evidence type="ECO:0000259" key="10">
    <source>
        <dbReference type="PROSITE" id="PS51352"/>
    </source>
</evidence>
<dbReference type="CDD" id="cd03015">
    <property type="entry name" value="PRX_Typ2cys"/>
    <property type="match status" value="1"/>
</dbReference>
<dbReference type="EC" id="1.11.1.24" evidence="2"/>
<evidence type="ECO:0000313" key="12">
    <source>
        <dbReference type="RefSeq" id="XP_031567479.1"/>
    </source>
</evidence>
<sequence>MRLSLQLTSKMASLFTFAILLALFTSQSFANKVEDEDQCRTYAGGQVYPERTKIPEHAMHWSKARISKPAPFWEGNAVVNGEFKELKLSDFLGKYLIFFFYPLDFTFVCPTEIIAFSDRIEEFRAINAEVVACSVDSVFTHLAWINTPRKEGGLGKLKYPLLSDLNQQIAKDYGVLLENEGHTLRGLFIIDDKGVLRQITMNDLPVGRSVDETLRLVQAFQYTDKHGEVCPAGWKPGKDTIIPDPKEKVKYFEKQAEKKTDL</sequence>
<feature type="signal peptide" evidence="9">
    <location>
        <begin position="1"/>
        <end position="30"/>
    </location>
</feature>
<dbReference type="Gene3D" id="3.40.30.10">
    <property type="entry name" value="Glutaredoxin"/>
    <property type="match status" value="1"/>
</dbReference>
<dbReference type="Pfam" id="PF00578">
    <property type="entry name" value="AhpC-TSA"/>
    <property type="match status" value="1"/>
</dbReference>
<gene>
    <name evidence="12" type="primary">LOC116302337</name>
</gene>
<evidence type="ECO:0000256" key="6">
    <source>
        <dbReference type="ARBA" id="ARBA00023157"/>
    </source>
</evidence>
<evidence type="ECO:0000256" key="7">
    <source>
        <dbReference type="ARBA" id="ARBA00023284"/>
    </source>
</evidence>
<dbReference type="PANTHER" id="PTHR10681:SF171">
    <property type="entry name" value="PEROXIREDOXIN 4"/>
    <property type="match status" value="1"/>
</dbReference>
<keyword evidence="6" id="KW-1015">Disulfide bond</keyword>
<reference evidence="12" key="1">
    <citation type="submission" date="2025-08" db="UniProtKB">
        <authorList>
            <consortium name="RefSeq"/>
        </authorList>
    </citation>
    <scope>IDENTIFICATION</scope>
    <source>
        <tissue evidence="12">Tentacle</tissue>
    </source>
</reference>
<evidence type="ECO:0000256" key="5">
    <source>
        <dbReference type="ARBA" id="ARBA00023002"/>
    </source>
</evidence>
<dbReference type="InterPro" id="IPR019479">
    <property type="entry name" value="Peroxiredoxin_C"/>
</dbReference>
<evidence type="ECO:0000256" key="4">
    <source>
        <dbReference type="ARBA" id="ARBA00022862"/>
    </source>
</evidence>
<dbReference type="PROSITE" id="PS51352">
    <property type="entry name" value="THIOREDOXIN_2"/>
    <property type="match status" value="1"/>
</dbReference>
<feature type="domain" description="Thioredoxin" evidence="10">
    <location>
        <begin position="64"/>
        <end position="222"/>
    </location>
</feature>
<dbReference type="InParanoid" id="A0A6P8IL11"/>
<dbReference type="RefSeq" id="XP_031567479.1">
    <property type="nucleotide sequence ID" value="XM_031711619.1"/>
</dbReference>
<evidence type="ECO:0000313" key="11">
    <source>
        <dbReference type="Proteomes" id="UP000515163"/>
    </source>
</evidence>
<dbReference type="KEGG" id="aten:116302337"/>
<keyword evidence="4" id="KW-0049">Antioxidant</keyword>
<dbReference type="GO" id="GO:0045454">
    <property type="term" value="P:cell redox homeostasis"/>
    <property type="evidence" value="ECO:0007669"/>
    <property type="project" value="TreeGrafter"/>
</dbReference>
<name>A0A6P8IL11_ACTTE</name>
<dbReference type="GO" id="GO:0005783">
    <property type="term" value="C:endoplasmic reticulum"/>
    <property type="evidence" value="ECO:0007669"/>
    <property type="project" value="TreeGrafter"/>
</dbReference>
<dbReference type="SUPFAM" id="SSF52833">
    <property type="entry name" value="Thioredoxin-like"/>
    <property type="match status" value="1"/>
</dbReference>